<dbReference type="InterPro" id="IPR036388">
    <property type="entry name" value="WH-like_DNA-bd_sf"/>
</dbReference>
<name>A0A1G7L8S2_9DEIN</name>
<keyword evidence="4" id="KW-0238">DNA-binding</keyword>
<evidence type="ECO:0000256" key="1">
    <source>
        <dbReference type="SAM" id="MobiDB-lite"/>
    </source>
</evidence>
<dbReference type="SUPFAM" id="SSF46785">
    <property type="entry name" value="Winged helix' DNA-binding domain"/>
    <property type="match status" value="1"/>
</dbReference>
<evidence type="ECO:0000313" key="4">
    <source>
        <dbReference type="EMBL" id="SDF45801.1"/>
    </source>
</evidence>
<protein>
    <submittedName>
        <fullName evidence="4">Predicted DNA-binding transcriptional regulator YafY, contains an HTH and WYL domains</fullName>
    </submittedName>
</protein>
<dbReference type="PANTHER" id="PTHR34580:SF1">
    <property type="entry name" value="PROTEIN PAFC"/>
    <property type="match status" value="1"/>
</dbReference>
<dbReference type="Pfam" id="PF25583">
    <property type="entry name" value="WCX"/>
    <property type="match status" value="1"/>
</dbReference>
<dbReference type="GO" id="GO:0003677">
    <property type="term" value="F:DNA binding"/>
    <property type="evidence" value="ECO:0007669"/>
    <property type="project" value="UniProtKB-KW"/>
</dbReference>
<dbReference type="Gene3D" id="1.10.10.10">
    <property type="entry name" value="Winged helix-like DNA-binding domain superfamily/Winged helix DNA-binding domain"/>
    <property type="match status" value="1"/>
</dbReference>
<feature type="domain" description="Helix-turn-helix type 11" evidence="2">
    <location>
        <begin position="10"/>
        <end position="63"/>
    </location>
</feature>
<evidence type="ECO:0000259" key="3">
    <source>
        <dbReference type="Pfam" id="PF25583"/>
    </source>
</evidence>
<gene>
    <name evidence="4" type="ORF">SAMN04488243_1603</name>
</gene>
<sequence length="341" mass="39807">MGYADSKARRLFRMVHLLKQRSWTTAELARRLEVDQRSVQRYLQDLEDLAPELGYELVSEGNRYSLRGREPTLTPFDLLFFYVTQRFFLHQAPSRHRTFYRRLEELLEHFPSHIRQIAALELERYRARVQKGDRVLEHVFQAWQERRVLEVVYEDFQGRQKRRQLEIWFVEVNRWNLSLYALARIRGSNHTFPSLYKLTRMRDTRVLPDTYEIPPDFDPKSYLGGAWGTSLHTPGTQQVRVRLRFAPGVTRRLKEGDLPEPLEWTPCEGGGLEVVYLVNTDAQGFPFEILGWVLSWGSLVEVLEPESLRKRWAEEVLRLAGRLGQGTGDPPSPGSAQAPSG</sequence>
<dbReference type="PANTHER" id="PTHR34580">
    <property type="match status" value="1"/>
</dbReference>
<dbReference type="InterPro" id="IPR036390">
    <property type="entry name" value="WH_DNA-bd_sf"/>
</dbReference>
<feature type="domain" description="WCX" evidence="3">
    <location>
        <begin position="238"/>
        <end position="320"/>
    </location>
</feature>
<keyword evidence="5" id="KW-1185">Reference proteome</keyword>
<dbReference type="Proteomes" id="UP000199446">
    <property type="component" value="Unassembled WGS sequence"/>
</dbReference>
<dbReference type="STRING" id="482827.SAMN04488243_1603"/>
<proteinExistence type="predicted"/>
<dbReference type="InterPro" id="IPR057727">
    <property type="entry name" value="WCX_dom"/>
</dbReference>
<dbReference type="EMBL" id="FNBC01000060">
    <property type="protein sequence ID" value="SDF45801.1"/>
    <property type="molecule type" value="Genomic_DNA"/>
</dbReference>
<dbReference type="InterPro" id="IPR013196">
    <property type="entry name" value="HTH_11"/>
</dbReference>
<evidence type="ECO:0000313" key="5">
    <source>
        <dbReference type="Proteomes" id="UP000199446"/>
    </source>
</evidence>
<organism evidence="4 5">
    <name type="scientific">Thermus arciformis</name>
    <dbReference type="NCBI Taxonomy" id="482827"/>
    <lineage>
        <taxon>Bacteria</taxon>
        <taxon>Thermotogati</taxon>
        <taxon>Deinococcota</taxon>
        <taxon>Deinococci</taxon>
        <taxon>Thermales</taxon>
        <taxon>Thermaceae</taxon>
        <taxon>Thermus</taxon>
    </lineage>
</organism>
<accession>A0A1G7L8S2</accession>
<evidence type="ECO:0000259" key="2">
    <source>
        <dbReference type="Pfam" id="PF08279"/>
    </source>
</evidence>
<reference evidence="5" key="1">
    <citation type="submission" date="2016-10" db="EMBL/GenBank/DDBJ databases">
        <authorList>
            <person name="Varghese N."/>
            <person name="Submissions S."/>
        </authorList>
    </citation>
    <scope>NUCLEOTIDE SEQUENCE [LARGE SCALE GENOMIC DNA]</scope>
    <source>
        <strain evidence="5">CGMCC 1.6992</strain>
    </source>
</reference>
<dbReference type="Pfam" id="PF08279">
    <property type="entry name" value="HTH_11"/>
    <property type="match status" value="1"/>
</dbReference>
<dbReference type="InterPro" id="IPR051534">
    <property type="entry name" value="CBASS_pafABC_assoc_protein"/>
</dbReference>
<dbReference type="OrthoDB" id="9767131at2"/>
<feature type="region of interest" description="Disordered" evidence="1">
    <location>
        <begin position="322"/>
        <end position="341"/>
    </location>
</feature>
<dbReference type="AlphaFoldDB" id="A0A1G7L8S2"/>
<dbReference type="RefSeq" id="WP_093008678.1">
    <property type="nucleotide sequence ID" value="NZ_FNBC01000060.1"/>
</dbReference>